<dbReference type="GO" id="GO:0045259">
    <property type="term" value="C:proton-transporting ATP synthase complex"/>
    <property type="evidence" value="ECO:0007669"/>
    <property type="project" value="UniProtKB-KW"/>
</dbReference>
<keyword evidence="6 13" id="KW-1133">Transmembrane helix</keyword>
<evidence type="ECO:0000256" key="7">
    <source>
        <dbReference type="ARBA" id="ARBA00023065"/>
    </source>
</evidence>
<keyword evidence="8 13" id="KW-0472">Membrane</keyword>
<dbReference type="GO" id="GO:0005886">
    <property type="term" value="C:plasma membrane"/>
    <property type="evidence" value="ECO:0007669"/>
    <property type="project" value="UniProtKB-SubCell"/>
</dbReference>
<dbReference type="Proteomes" id="UP000199392">
    <property type="component" value="Unassembled WGS sequence"/>
</dbReference>
<evidence type="ECO:0000256" key="13">
    <source>
        <dbReference type="HAMAP-Rule" id="MF_01398"/>
    </source>
</evidence>
<evidence type="ECO:0000256" key="11">
    <source>
        <dbReference type="ARBA" id="ARBA00025614"/>
    </source>
</evidence>
<dbReference type="GO" id="GO:0046961">
    <property type="term" value="F:proton-transporting ATPase activity, rotational mechanism"/>
    <property type="evidence" value="ECO:0007669"/>
    <property type="project" value="TreeGrafter"/>
</dbReference>
<dbReference type="InterPro" id="IPR000711">
    <property type="entry name" value="ATPase_OSCP/dsu"/>
</dbReference>
<evidence type="ECO:0000256" key="1">
    <source>
        <dbReference type="ARBA" id="ARBA00005513"/>
    </source>
</evidence>
<proteinExistence type="inferred from homology"/>
<accession>A0A1I6UHC2</accession>
<organism evidence="16 17">
    <name type="scientific">Alloyangia pacifica</name>
    <dbReference type="NCBI Taxonomy" id="311180"/>
    <lineage>
        <taxon>Bacteria</taxon>
        <taxon>Pseudomonadati</taxon>
        <taxon>Pseudomonadota</taxon>
        <taxon>Alphaproteobacteria</taxon>
        <taxon>Rhodobacterales</taxon>
        <taxon>Roseobacteraceae</taxon>
        <taxon>Alloyangia</taxon>
    </lineage>
</organism>
<keyword evidence="15" id="KW-0175">Coiled coil</keyword>
<feature type="coiled-coil region" evidence="15">
    <location>
        <begin position="45"/>
        <end position="127"/>
    </location>
</feature>
<reference evidence="17" key="1">
    <citation type="submission" date="2016-10" db="EMBL/GenBank/DDBJ databases">
        <authorList>
            <person name="Varghese N."/>
            <person name="Submissions S."/>
        </authorList>
    </citation>
    <scope>NUCLEOTIDE SEQUENCE [LARGE SCALE GENOMIC DNA]</scope>
    <source>
        <strain evidence="17">DSM 26894</strain>
    </source>
</reference>
<evidence type="ECO:0000256" key="6">
    <source>
        <dbReference type="ARBA" id="ARBA00022989"/>
    </source>
</evidence>
<dbReference type="EMBL" id="FOZW01000008">
    <property type="protein sequence ID" value="SFT00889.1"/>
    <property type="molecule type" value="Genomic_DNA"/>
</dbReference>
<evidence type="ECO:0000256" key="3">
    <source>
        <dbReference type="ARBA" id="ARBA00022547"/>
    </source>
</evidence>
<dbReference type="STRING" id="311180.SAMN04488050_10835"/>
<gene>
    <name evidence="13" type="primary">atpF</name>
    <name evidence="16" type="ORF">SAMN04488050_10835</name>
</gene>
<protein>
    <recommendedName>
        <fullName evidence="13">ATP synthase subunit b</fullName>
    </recommendedName>
    <alternativeName>
        <fullName evidence="13">ATP synthase F(0) sector subunit b</fullName>
    </alternativeName>
    <alternativeName>
        <fullName evidence="13">ATPase subunit I</fullName>
    </alternativeName>
    <alternativeName>
        <fullName evidence="13">F-type ATPase subunit b</fullName>
        <shortName evidence="13">F-ATPase subunit b</shortName>
    </alternativeName>
</protein>
<keyword evidence="5 13" id="KW-0375">Hydrogen ion transport</keyword>
<comment type="function">
    <text evidence="10 13">F(1)F(0) ATP synthase produces ATP from ADP in the presence of a proton or sodium gradient. F-type ATPases consist of two structural domains, F(1) containing the extramembraneous catalytic core and F(0) containing the membrane proton channel, linked together by a central stalk and a peripheral stalk. During catalysis, ATP synthesis in the catalytic domain of F(1) is coupled via a rotary mechanism of the central stalk subunits to proton translocation.</text>
</comment>
<keyword evidence="2 13" id="KW-0813">Transport</keyword>
<evidence type="ECO:0000313" key="16">
    <source>
        <dbReference type="EMBL" id="SFT00889.1"/>
    </source>
</evidence>
<evidence type="ECO:0000256" key="5">
    <source>
        <dbReference type="ARBA" id="ARBA00022781"/>
    </source>
</evidence>
<dbReference type="InterPro" id="IPR050059">
    <property type="entry name" value="ATP_synthase_B_chain"/>
</dbReference>
<keyword evidence="13" id="KW-1003">Cell membrane</keyword>
<dbReference type="OrthoDB" id="466272at2"/>
<comment type="function">
    <text evidence="11">Component of the F(0) channel, it forms part of the peripheral stalk, linking F(1) to F(0). The b'-subunit is a diverged and duplicated form of b found in plants and photosynthetic bacteria.</text>
</comment>
<dbReference type="GO" id="GO:0012505">
    <property type="term" value="C:endomembrane system"/>
    <property type="evidence" value="ECO:0007669"/>
    <property type="project" value="UniProtKB-SubCell"/>
</dbReference>
<evidence type="ECO:0000256" key="9">
    <source>
        <dbReference type="ARBA" id="ARBA00023310"/>
    </source>
</evidence>
<dbReference type="GO" id="GO:0046933">
    <property type="term" value="F:proton-transporting ATP synthase activity, rotational mechanism"/>
    <property type="evidence" value="ECO:0007669"/>
    <property type="project" value="UniProtKB-UniRule"/>
</dbReference>
<comment type="similarity">
    <text evidence="1 13 14">Belongs to the ATPase B chain family.</text>
</comment>
<keyword evidence="17" id="KW-1185">Reference proteome</keyword>
<evidence type="ECO:0000256" key="12">
    <source>
        <dbReference type="ARBA" id="ARBA00037847"/>
    </source>
</evidence>
<feature type="transmembrane region" description="Helical" evidence="13">
    <location>
        <begin position="6"/>
        <end position="27"/>
    </location>
</feature>
<dbReference type="CDD" id="cd06503">
    <property type="entry name" value="ATP-synt_Fo_b"/>
    <property type="match status" value="1"/>
</dbReference>
<keyword evidence="3 13" id="KW-0138">CF(0)</keyword>
<evidence type="ECO:0000256" key="14">
    <source>
        <dbReference type="RuleBase" id="RU003848"/>
    </source>
</evidence>
<sequence length="244" mass="26720">MSFDWWTLGLQTVNVLVLLWILSHFLFRPVSEIIAQRQAAATDELSHARAARAEAEAALVEAQARDAAVAARRGELLFGAQTEAESAKRQMLEEARKEVAKLRTEAQAEAQRRHAEAQRALQNEAADLAVDIAGRLLERLPKATRTAGFIDGLAQAVAELPEQTRDGLASEAPVPVRAAQELSAEETALLKSRLAGVLGREIELTVTADPSLIAGLELDAPHAVVRNHFRADLDRIRQELLRHD</sequence>
<dbReference type="PANTHER" id="PTHR33445:SF2">
    <property type="entry name" value="ATP SYNTHASE SUBUNIT B', CHLOROPLASTIC"/>
    <property type="match status" value="1"/>
</dbReference>
<evidence type="ECO:0000256" key="8">
    <source>
        <dbReference type="ARBA" id="ARBA00023136"/>
    </source>
</evidence>
<evidence type="ECO:0000256" key="4">
    <source>
        <dbReference type="ARBA" id="ARBA00022692"/>
    </source>
</evidence>
<keyword evidence="7 13" id="KW-0406">Ion transport</keyword>
<keyword evidence="9 13" id="KW-0066">ATP synthesis</keyword>
<name>A0A1I6UHC2_9RHOB</name>
<dbReference type="Pfam" id="PF00213">
    <property type="entry name" value="OSCP"/>
    <property type="match status" value="1"/>
</dbReference>
<evidence type="ECO:0000313" key="17">
    <source>
        <dbReference type="Proteomes" id="UP000199392"/>
    </source>
</evidence>
<dbReference type="AlphaFoldDB" id="A0A1I6UHC2"/>
<keyword evidence="4 13" id="KW-0812">Transmembrane</keyword>
<comment type="subunit">
    <text evidence="13">F-type ATPases have 2 components, F(1) - the catalytic core - and F(0) - the membrane proton channel. F(1) has five subunits: alpha(3), beta(3), gamma(1), delta(1), epsilon(1). F(0) has three main subunits: a(1), b(2) and c(10-14). The alpha and beta chains form an alternating ring which encloses part of the gamma chain. F(1) is attached to F(0) by a central stalk formed by the gamma and epsilon chains, while a peripheral stalk is formed by the delta and b chains.</text>
</comment>
<dbReference type="RefSeq" id="WP_092426911.1">
    <property type="nucleotide sequence ID" value="NZ_FNCL01000009.1"/>
</dbReference>
<dbReference type="Pfam" id="PF00430">
    <property type="entry name" value="ATP-synt_B"/>
    <property type="match status" value="1"/>
</dbReference>
<dbReference type="PANTHER" id="PTHR33445">
    <property type="entry name" value="ATP SYNTHASE SUBUNIT B', CHLOROPLASTIC"/>
    <property type="match status" value="1"/>
</dbReference>
<evidence type="ECO:0000256" key="2">
    <source>
        <dbReference type="ARBA" id="ARBA00022448"/>
    </source>
</evidence>
<dbReference type="InterPro" id="IPR002146">
    <property type="entry name" value="ATP_synth_b/b'su_bac/chlpt"/>
</dbReference>
<evidence type="ECO:0000256" key="10">
    <source>
        <dbReference type="ARBA" id="ARBA00025198"/>
    </source>
</evidence>
<evidence type="ECO:0000256" key="15">
    <source>
        <dbReference type="SAM" id="Coils"/>
    </source>
</evidence>
<comment type="subcellular location">
    <subcellularLocation>
        <location evidence="13">Cell membrane</location>
        <topology evidence="13">Single-pass membrane protein</topology>
    </subcellularLocation>
    <subcellularLocation>
        <location evidence="12">Endomembrane system</location>
        <topology evidence="12">Single-pass membrane protein</topology>
    </subcellularLocation>
</comment>
<dbReference type="HAMAP" id="MF_01398">
    <property type="entry name" value="ATP_synth_b_bprime"/>
    <property type="match status" value="1"/>
</dbReference>